<keyword evidence="2" id="KW-1185">Reference proteome</keyword>
<comment type="caution">
    <text evidence="1">The sequence shown here is derived from an EMBL/GenBank/DDBJ whole genome shotgun (WGS) entry which is preliminary data.</text>
</comment>
<protein>
    <submittedName>
        <fullName evidence="1">Uncharacterized protein</fullName>
    </submittedName>
</protein>
<dbReference type="OrthoDB" id="6429571at2759"/>
<evidence type="ECO:0000313" key="1">
    <source>
        <dbReference type="EMBL" id="GBN96744.1"/>
    </source>
</evidence>
<reference evidence="1 2" key="1">
    <citation type="journal article" date="2019" name="Sci. Rep.">
        <title>Orb-weaving spider Araneus ventricosus genome elucidates the spidroin gene catalogue.</title>
        <authorList>
            <person name="Kono N."/>
            <person name="Nakamura H."/>
            <person name="Ohtoshi R."/>
            <person name="Moran D.A.P."/>
            <person name="Shinohara A."/>
            <person name="Yoshida Y."/>
            <person name="Fujiwara M."/>
            <person name="Mori M."/>
            <person name="Tomita M."/>
            <person name="Arakawa K."/>
        </authorList>
    </citation>
    <scope>NUCLEOTIDE SEQUENCE [LARGE SCALE GENOMIC DNA]</scope>
</reference>
<dbReference type="EMBL" id="BGPR01026754">
    <property type="protein sequence ID" value="GBN96744.1"/>
    <property type="molecule type" value="Genomic_DNA"/>
</dbReference>
<organism evidence="1 2">
    <name type="scientific">Araneus ventricosus</name>
    <name type="common">Orbweaver spider</name>
    <name type="synonym">Epeira ventricosa</name>
    <dbReference type="NCBI Taxonomy" id="182803"/>
    <lineage>
        <taxon>Eukaryota</taxon>
        <taxon>Metazoa</taxon>
        <taxon>Ecdysozoa</taxon>
        <taxon>Arthropoda</taxon>
        <taxon>Chelicerata</taxon>
        <taxon>Arachnida</taxon>
        <taxon>Araneae</taxon>
        <taxon>Araneomorphae</taxon>
        <taxon>Entelegynae</taxon>
        <taxon>Araneoidea</taxon>
        <taxon>Araneidae</taxon>
        <taxon>Araneus</taxon>
    </lineage>
</organism>
<dbReference type="AlphaFoldDB" id="A0A4Y2T7Y9"/>
<evidence type="ECO:0000313" key="2">
    <source>
        <dbReference type="Proteomes" id="UP000499080"/>
    </source>
</evidence>
<accession>A0A4Y2T7Y9</accession>
<gene>
    <name evidence="1" type="ORF">AVEN_251101_1</name>
</gene>
<dbReference type="Proteomes" id="UP000499080">
    <property type="component" value="Unassembled WGS sequence"/>
</dbReference>
<proteinExistence type="predicted"/>
<name>A0A4Y2T7Y9_ARAVE</name>
<sequence length="122" mass="13920">MAEALTYFTTWDWYFVDILSGVVRSYNDLESTSDKTDGIIDITVSNNDTCQKRGHTSLYVIIIDVDIFTGFVIDYEMLSKYCPECTTAKRILENTVLISPYGTKPTARLQRKLCFVIKCYGS</sequence>